<comment type="function">
    <text evidence="9">Catalyzes the phospholipid dependent N-acylation of the N-terminal cysteine of apolipoprotein, the last step in lipoprotein maturation.</text>
</comment>
<evidence type="ECO:0000256" key="2">
    <source>
        <dbReference type="ARBA" id="ARBA00010065"/>
    </source>
</evidence>
<dbReference type="NCBIfam" id="TIGR00546">
    <property type="entry name" value="lnt"/>
    <property type="match status" value="1"/>
</dbReference>
<feature type="transmembrane region" description="Helical" evidence="9">
    <location>
        <begin position="154"/>
        <end position="173"/>
    </location>
</feature>
<name>A0A9Q3UJM5_9GAMM</name>
<dbReference type="Pfam" id="PF00795">
    <property type="entry name" value="CN_hydrolase"/>
    <property type="match status" value="1"/>
</dbReference>
<dbReference type="GO" id="GO:0042158">
    <property type="term" value="P:lipoprotein biosynthetic process"/>
    <property type="evidence" value="ECO:0007669"/>
    <property type="project" value="UniProtKB-UniRule"/>
</dbReference>
<evidence type="ECO:0000256" key="8">
    <source>
        <dbReference type="ARBA" id="ARBA00023315"/>
    </source>
</evidence>
<keyword evidence="3 9" id="KW-1003">Cell membrane</keyword>
<evidence type="ECO:0000256" key="3">
    <source>
        <dbReference type="ARBA" id="ARBA00022475"/>
    </source>
</evidence>
<proteinExistence type="inferred from homology"/>
<dbReference type="GO" id="GO:0016410">
    <property type="term" value="F:N-acyltransferase activity"/>
    <property type="evidence" value="ECO:0007669"/>
    <property type="project" value="UniProtKB-UniRule"/>
</dbReference>
<protein>
    <recommendedName>
        <fullName evidence="9">Apolipoprotein N-acyltransferase</fullName>
        <shortName evidence="9">ALP N-acyltransferase</shortName>
        <ecNumber evidence="9">2.3.1.269</ecNumber>
    </recommendedName>
</protein>
<dbReference type="PANTHER" id="PTHR38686">
    <property type="entry name" value="APOLIPOPROTEIN N-ACYLTRANSFERASE"/>
    <property type="match status" value="1"/>
</dbReference>
<dbReference type="Proteomes" id="UP001108027">
    <property type="component" value="Unassembled WGS sequence"/>
</dbReference>
<feature type="transmembrane region" description="Helical" evidence="9">
    <location>
        <begin position="110"/>
        <end position="134"/>
    </location>
</feature>
<keyword evidence="6 9" id="KW-1133">Transmembrane helix</keyword>
<evidence type="ECO:0000259" key="10">
    <source>
        <dbReference type="PROSITE" id="PS50263"/>
    </source>
</evidence>
<dbReference type="PROSITE" id="PS50263">
    <property type="entry name" value="CN_HYDROLASE"/>
    <property type="match status" value="1"/>
</dbReference>
<keyword evidence="4 9" id="KW-0808">Transferase</keyword>
<evidence type="ECO:0000313" key="12">
    <source>
        <dbReference type="Proteomes" id="UP001108027"/>
    </source>
</evidence>
<feature type="domain" description="CN hydrolase" evidence="10">
    <location>
        <begin position="213"/>
        <end position="454"/>
    </location>
</feature>
<dbReference type="InterPro" id="IPR045378">
    <property type="entry name" value="LNT_N"/>
</dbReference>
<dbReference type="InterPro" id="IPR003010">
    <property type="entry name" value="C-N_Hydrolase"/>
</dbReference>
<keyword evidence="5 9" id="KW-0812">Transmembrane</keyword>
<accession>A0A9Q3UJM5</accession>
<evidence type="ECO:0000256" key="6">
    <source>
        <dbReference type="ARBA" id="ARBA00022989"/>
    </source>
</evidence>
<dbReference type="Pfam" id="PF20154">
    <property type="entry name" value="LNT_N"/>
    <property type="match status" value="1"/>
</dbReference>
<evidence type="ECO:0000256" key="7">
    <source>
        <dbReference type="ARBA" id="ARBA00023136"/>
    </source>
</evidence>
<dbReference type="InterPro" id="IPR004563">
    <property type="entry name" value="Apolipo_AcylTrfase"/>
</dbReference>
<dbReference type="HAMAP" id="MF_01148">
    <property type="entry name" value="Lnt"/>
    <property type="match status" value="1"/>
</dbReference>
<comment type="catalytic activity">
    <reaction evidence="9">
        <text>N-terminal S-1,2-diacyl-sn-glyceryl-L-cysteinyl-[lipoprotein] + a glycerophospholipid = N-acyl-S-1,2-diacyl-sn-glyceryl-L-cysteinyl-[lipoprotein] + a 2-acyl-sn-glycero-3-phospholipid + H(+)</text>
        <dbReference type="Rhea" id="RHEA:48228"/>
        <dbReference type="Rhea" id="RHEA-COMP:14681"/>
        <dbReference type="Rhea" id="RHEA-COMP:14684"/>
        <dbReference type="ChEBI" id="CHEBI:15378"/>
        <dbReference type="ChEBI" id="CHEBI:136912"/>
        <dbReference type="ChEBI" id="CHEBI:140656"/>
        <dbReference type="ChEBI" id="CHEBI:140657"/>
        <dbReference type="ChEBI" id="CHEBI:140660"/>
        <dbReference type="EC" id="2.3.1.269"/>
    </reaction>
</comment>
<dbReference type="EMBL" id="JAJGNA010000001">
    <property type="protein sequence ID" value="MCC4307256.1"/>
    <property type="molecule type" value="Genomic_DNA"/>
</dbReference>
<comment type="caution">
    <text evidence="11">The sequence shown here is derived from an EMBL/GenBank/DDBJ whole genome shotgun (WGS) entry which is preliminary data.</text>
</comment>
<dbReference type="SUPFAM" id="SSF56317">
    <property type="entry name" value="Carbon-nitrogen hydrolase"/>
    <property type="match status" value="1"/>
</dbReference>
<evidence type="ECO:0000256" key="5">
    <source>
        <dbReference type="ARBA" id="ARBA00022692"/>
    </source>
</evidence>
<comment type="similarity">
    <text evidence="2 9">Belongs to the CN hydrolase family. Apolipoprotein N-acyltransferase subfamily.</text>
</comment>
<comment type="subcellular location">
    <subcellularLocation>
        <location evidence="1 9">Cell membrane</location>
        <topology evidence="1 9">Multi-pass membrane protein</topology>
    </subcellularLocation>
</comment>
<keyword evidence="7 9" id="KW-0472">Membrane</keyword>
<dbReference type="InterPro" id="IPR036526">
    <property type="entry name" value="C-N_Hydrolase_sf"/>
</dbReference>
<evidence type="ECO:0000256" key="9">
    <source>
        <dbReference type="HAMAP-Rule" id="MF_01148"/>
    </source>
</evidence>
<gene>
    <name evidence="9 11" type="primary">lnt</name>
    <name evidence="11" type="ORF">LL252_01620</name>
</gene>
<evidence type="ECO:0000256" key="4">
    <source>
        <dbReference type="ARBA" id="ARBA00022679"/>
    </source>
</evidence>
<organism evidence="11 12">
    <name type="scientific">Alloalcanivorax marinus</name>
    <dbReference type="NCBI Taxonomy" id="1177169"/>
    <lineage>
        <taxon>Bacteria</taxon>
        <taxon>Pseudomonadati</taxon>
        <taxon>Pseudomonadota</taxon>
        <taxon>Gammaproteobacteria</taxon>
        <taxon>Oceanospirillales</taxon>
        <taxon>Alcanivoracaceae</taxon>
        <taxon>Alloalcanivorax</taxon>
    </lineage>
</organism>
<dbReference type="AlphaFoldDB" id="A0A9Q3UJM5"/>
<feature type="transmembrane region" description="Helical" evidence="9">
    <location>
        <begin position="47"/>
        <end position="66"/>
    </location>
</feature>
<feature type="transmembrane region" description="Helical" evidence="9">
    <location>
        <begin position="461"/>
        <end position="479"/>
    </location>
</feature>
<dbReference type="EC" id="2.3.1.269" evidence="9"/>
<reference evidence="11" key="1">
    <citation type="submission" date="2021-10" db="EMBL/GenBank/DDBJ databases">
        <title>The diversity and Nitrogen Metabolism of Culturable Nitrate-Utilizing Bacteria Within the Oxygen Minimum Zone of the Changjiang (Yangtze River)Estuary.</title>
        <authorList>
            <person name="Zhang D."/>
            <person name="Zheng J."/>
            <person name="Liu S."/>
            <person name="He W."/>
        </authorList>
    </citation>
    <scope>NUCLEOTIDE SEQUENCE</scope>
    <source>
        <strain evidence="11">FXH-223</strain>
    </source>
</reference>
<keyword evidence="8 9" id="KW-0012">Acyltransferase</keyword>
<feature type="transmembrane region" description="Helical" evidence="9">
    <location>
        <begin position="180"/>
        <end position="200"/>
    </location>
</feature>
<sequence>MLNLLLAPLAGLLFPLAFAPYDLWPLLPVSIALGYVTLVRAPTPRRALLHGWLYGLGLFGFGVSWLHVSMTDYGFMPLWMAIPFTAGFAAFMALFYGLTFWLTRRMGGGALMFAGVWVLLDWVRGWLFTGFPWLYAGYAAIDTPLAGLAPLGGIWAMTLTAVLLSATGIDLIARRGRATGPLALSALLVVAALVGGQLTFTHPAGDRQAVALAQGNVPQDLKWLATMRQETREIYAGLTDQVPDDTLVIWPESAMIEFYQDIRGFVDDEGRALAARGGALISGLPWRDDRRLPTTYHNSIAVVGTDHDDGVYHKQKLVPFGEYVPFQDLLRGLIPFFDLPMSSFTPGHPGQPNLHALGHEIAPFICYEILYPDLVATRSAGADVLLTISNDAWFGTSAGPHQHFQMSRLRAVETGRWLLRGTNNGITAVVDQHGKVRDRLPQFERDLLLTEYQPRQGSTPFMTTGAWPTLLLALALVVLNRGRRARGLLDTFPGR</sequence>
<dbReference type="GO" id="GO:0005886">
    <property type="term" value="C:plasma membrane"/>
    <property type="evidence" value="ECO:0007669"/>
    <property type="project" value="UniProtKB-SubCell"/>
</dbReference>
<feature type="transmembrane region" description="Helical" evidence="9">
    <location>
        <begin position="12"/>
        <end position="35"/>
    </location>
</feature>
<dbReference type="PANTHER" id="PTHR38686:SF1">
    <property type="entry name" value="APOLIPOPROTEIN N-ACYLTRANSFERASE"/>
    <property type="match status" value="1"/>
</dbReference>
<comment type="pathway">
    <text evidence="9">Protein modification; lipoprotein biosynthesis (N-acyl transfer).</text>
</comment>
<evidence type="ECO:0000313" key="11">
    <source>
        <dbReference type="EMBL" id="MCC4307256.1"/>
    </source>
</evidence>
<evidence type="ECO:0000256" key="1">
    <source>
        <dbReference type="ARBA" id="ARBA00004651"/>
    </source>
</evidence>
<feature type="transmembrane region" description="Helical" evidence="9">
    <location>
        <begin position="78"/>
        <end position="98"/>
    </location>
</feature>
<dbReference type="RefSeq" id="WP_228232446.1">
    <property type="nucleotide sequence ID" value="NZ_JAJGNA010000001.1"/>
</dbReference>
<dbReference type="CDD" id="cd07571">
    <property type="entry name" value="ALP_N-acyl_transferase"/>
    <property type="match status" value="1"/>
</dbReference>
<keyword evidence="12" id="KW-1185">Reference proteome</keyword>
<dbReference type="Gene3D" id="3.60.110.10">
    <property type="entry name" value="Carbon-nitrogen hydrolase"/>
    <property type="match status" value="1"/>
</dbReference>